<protein>
    <submittedName>
        <fullName evidence="1">Uncharacterized protein</fullName>
    </submittedName>
</protein>
<dbReference type="KEGG" id="ccp:CHC_T00001487001"/>
<reference evidence="2" key="1">
    <citation type="journal article" date="2013" name="Proc. Natl. Acad. Sci. U.S.A.">
        <title>Genome structure and metabolic features in the red seaweed Chondrus crispus shed light on evolution of the Archaeplastida.</title>
        <authorList>
            <person name="Collen J."/>
            <person name="Porcel B."/>
            <person name="Carre W."/>
            <person name="Ball S.G."/>
            <person name="Chaparro C."/>
            <person name="Tonon T."/>
            <person name="Barbeyron T."/>
            <person name="Michel G."/>
            <person name="Noel B."/>
            <person name="Valentin K."/>
            <person name="Elias M."/>
            <person name="Artiguenave F."/>
            <person name="Arun A."/>
            <person name="Aury J.M."/>
            <person name="Barbosa-Neto J.F."/>
            <person name="Bothwell J.H."/>
            <person name="Bouget F.Y."/>
            <person name="Brillet L."/>
            <person name="Cabello-Hurtado F."/>
            <person name="Capella-Gutierrez S."/>
            <person name="Charrier B."/>
            <person name="Cladiere L."/>
            <person name="Cock J.M."/>
            <person name="Coelho S.M."/>
            <person name="Colleoni C."/>
            <person name="Czjzek M."/>
            <person name="Da Silva C."/>
            <person name="Delage L."/>
            <person name="Denoeud F."/>
            <person name="Deschamps P."/>
            <person name="Dittami S.M."/>
            <person name="Gabaldon T."/>
            <person name="Gachon C.M."/>
            <person name="Groisillier A."/>
            <person name="Herve C."/>
            <person name="Jabbari K."/>
            <person name="Katinka M."/>
            <person name="Kloareg B."/>
            <person name="Kowalczyk N."/>
            <person name="Labadie K."/>
            <person name="Leblanc C."/>
            <person name="Lopez P.J."/>
            <person name="McLachlan D.H."/>
            <person name="Meslet-Cladiere L."/>
            <person name="Moustafa A."/>
            <person name="Nehr Z."/>
            <person name="Nyvall Collen P."/>
            <person name="Panaud O."/>
            <person name="Partensky F."/>
            <person name="Poulain J."/>
            <person name="Rensing S.A."/>
            <person name="Rousvoal S."/>
            <person name="Samson G."/>
            <person name="Symeonidi A."/>
            <person name="Weissenbach J."/>
            <person name="Zambounis A."/>
            <person name="Wincker P."/>
            <person name="Boyen C."/>
        </authorList>
    </citation>
    <scope>NUCLEOTIDE SEQUENCE [LARGE SCALE GENOMIC DNA]</scope>
    <source>
        <strain evidence="2">cv. Stackhouse</strain>
    </source>
</reference>
<sequence length="1179" mass="130778">MSGLATGRNPGEYLSGGVAEEKALSVLCAAVSPSLATQVFTECLTSLVASKDIADRGQRQESGALARIVVLIQRILDKKSHGDVDGGERRGMECAVAGVFASARAQSDLRTVATLVCLVRRLFLPVNVSKGSEDSSAGFQEHEKWLKNLVRTSDAKSTKVLVAVLSELTPLEPIRFLRMNHRVFSADKQYLHLFGDYLLQVRSKISDLNPLHHSGNGNQAGPSSSDALIARRKNEVIIIKFVKEFAENGGELPKALVRHMNFYRHHFRSHALPVLLDSNLDPAVAEEVVFNMNRNKFDEHRANLIKTMAFVRKDKSIPAAQAHAALKEIEQAKKQRNAELSVNAKVQPGWSSKESTINESTSLVEVIENLIKSTSSDASSDCKTNNVVHFKELMESSILPRLQSAVKVCASAKQLGLVASDVLRGLLNGLATSKSDSDFRAENTFKRCEKWWETGAMLLYAFFVTIFGHKNLQALQKPFQYNLFFLACMRIECLGRSEVIGIAKLFSVIFSMNTVSSVADLCYVSWTGAGTQLTSFANVVFLSLPLRDPVSVRKSVWFAANCVTLIGFLQEDDWPGSRYRLSTSYMGEVDRSTARSSEDRLPRLDPLLQLLQWALCVPWRFMKTRNVLDTMTDEHVTEEAANVLNSITHILSNQQFSGRAKLTCQDVLQIEYRCGWGRPHAVKNILRVLSGYGRDACEVVAESSMFVAVSNVNGAVSPEWIAEGVCMFAEESMSLQRTNGEIRNGRKGVFLHHLRKCVESTGANAGQYMLDVLSRLPCRFFQGCDLVNADMHLSEFLIPCYWPFSNRWLKYLVWSLQSCQTSHEACSYAFQRNGFLVSNLATAWDAIGSELRTSNAEPCILNELSTSAATIARSLSLLEHLGTYQSHLTQTPNSYSSQKCSGPEQWPMAYGVAFALWFSVRRFESIRPDRKMDAEAMSNAVKQLVSSMSIIAIPDVMDAAMCASALIPFTYCFAEVEDQDALAKILDRMLSAVLAERVRLEEGAVPFWACEKLSRSAFVEGNVKTLLAQWLGLDAGGVRESQLRHLKSSLAVAMCLGKVFSTILLVSAEELSMLVSRAGSQTVLSILFANILTVYKSITAKEGTFPKERLSEQGMERLLSNRFSSASDLLEVMARLVTTLQLQQSTGIEPQIEATLREFPEQAEEIQLLLSTRNKLNFS</sequence>
<dbReference type="AlphaFoldDB" id="R7Q3U0"/>
<gene>
    <name evidence="1" type="ORF">CHC_T00001487001</name>
</gene>
<dbReference type="OrthoDB" id="10469228at2759"/>
<evidence type="ECO:0000313" key="2">
    <source>
        <dbReference type="Proteomes" id="UP000012073"/>
    </source>
</evidence>
<dbReference type="Proteomes" id="UP000012073">
    <property type="component" value="Unassembled WGS sequence"/>
</dbReference>
<accession>R7Q3U0</accession>
<keyword evidence="2" id="KW-1185">Reference proteome</keyword>
<evidence type="ECO:0000313" key="1">
    <source>
        <dbReference type="EMBL" id="CDF32523.1"/>
    </source>
</evidence>
<dbReference type="GeneID" id="17319899"/>
<organism evidence="1 2">
    <name type="scientific">Chondrus crispus</name>
    <name type="common">Carrageen Irish moss</name>
    <name type="synonym">Polymorpha crispa</name>
    <dbReference type="NCBI Taxonomy" id="2769"/>
    <lineage>
        <taxon>Eukaryota</taxon>
        <taxon>Rhodophyta</taxon>
        <taxon>Florideophyceae</taxon>
        <taxon>Rhodymeniophycidae</taxon>
        <taxon>Gigartinales</taxon>
        <taxon>Gigartinaceae</taxon>
        <taxon>Chondrus</taxon>
    </lineage>
</organism>
<proteinExistence type="predicted"/>
<dbReference type="EMBL" id="HG001512">
    <property type="protein sequence ID" value="CDF32523.1"/>
    <property type="molecule type" value="Genomic_DNA"/>
</dbReference>
<dbReference type="Gramene" id="CDF32523">
    <property type="protein sequence ID" value="CDF32523"/>
    <property type="gene ID" value="CHC_T00001487001"/>
</dbReference>
<dbReference type="RefSeq" id="XP_005712188.1">
    <property type="nucleotide sequence ID" value="XM_005712131.1"/>
</dbReference>
<name>R7Q3U0_CHOCR</name>